<evidence type="ECO:0000313" key="19">
    <source>
        <dbReference type="Proteomes" id="UP001367676"/>
    </source>
</evidence>
<dbReference type="PANTHER" id="PTHR12858:SF1">
    <property type="entry name" value="PRE-RRNA-PROCESSING PROTEIN TSR1 HOMOLOG"/>
    <property type="match status" value="1"/>
</dbReference>
<dbReference type="Pfam" id="PF04950">
    <property type="entry name" value="RIBIOP_C"/>
    <property type="match status" value="1"/>
</dbReference>
<dbReference type="GO" id="GO:0005681">
    <property type="term" value="C:spliceosomal complex"/>
    <property type="evidence" value="ECO:0007669"/>
    <property type="project" value="UniProtKB-KW"/>
</dbReference>
<reference evidence="18 19" key="1">
    <citation type="submission" date="2024-03" db="EMBL/GenBank/DDBJ databases">
        <title>Adaptation during the transition from Ophiocordyceps entomopathogen to insect associate is accompanied by gene loss and intensified selection.</title>
        <authorList>
            <person name="Ward C.M."/>
            <person name="Onetto C.A."/>
            <person name="Borneman A.R."/>
        </authorList>
    </citation>
    <scope>NUCLEOTIDE SEQUENCE [LARGE SCALE GENOMIC DNA]</scope>
    <source>
        <strain evidence="18">AWRI1</strain>
        <tissue evidence="18">Single Adult Female</tissue>
    </source>
</reference>
<dbReference type="InterPro" id="IPR007034">
    <property type="entry name" value="BMS1_TSR1_C"/>
</dbReference>
<dbReference type="InterPro" id="IPR010920">
    <property type="entry name" value="LSM_dom_sf"/>
</dbReference>
<dbReference type="EMBL" id="JBBCAQ010000006">
    <property type="protein sequence ID" value="KAK7603498.1"/>
    <property type="molecule type" value="Genomic_DNA"/>
</dbReference>
<comment type="function">
    <text evidence="10">Required during maturation of the 40S ribosomal subunit in the nucleolus.</text>
</comment>
<feature type="compositionally biased region" description="Polar residues" evidence="15">
    <location>
        <begin position="1"/>
        <end position="22"/>
    </location>
</feature>
<proteinExistence type="inferred from homology"/>
<sequence length="871" mass="100177">MTIPNDESGNQQTHRSGAFKQQNKSHKTGRHRSKGSICIANKGRTEKCSIKKVSREMGKEARRNQANQIRKSKRDEFMKLIRTQNDPPFVVALVTLNNQISYFDILEKFKTCDAEASVSYADNGYLVIRIPRFKQRFMFISADTNRIYHTLNVLRVADYVMFLSSVNGLDENVDHLMSCIIGQGIPPNPVLTIVDLHTLPKKKHQEKKEEILKSLCNFLPETKISNFESVNDIMCFFRVISTKKPLSLAQRDKRPFVLAESVNLVQDESGSGNLLKISGYIRGQTLSPSDFVHVPGWKDFKLKKIEVLPDPYKFNNRNPDGQPTVLLPDPSKLEPLESENIPDPMDAEQTWPTEEEIKEAEQERKRLVKKIPEGFSEYQAAWIPDCDAEQLSDVSDLEEENECDLSQKADSDDEMDDGKSHVTFATESVVSEYPMEPDKYDKRVDLEEEKLSLQKIKDAKTDKMFPDEVDTPMDSPARIRFQKYRGLKSFRTSPWDPKENLPADYARIFQFENFKRTEKKVRKELEDKEGAQPGTYVNLYIEGVTEQEFENIDRGMPFVVIGTLPHEHKMTVVNFLLKRPNVLDSEEPIKSKEELVIQCGYRRFKCCPIFSQLGKGTVHKYERFFQPDETVVATVYAPIQFPPSSVLAFKEHEDTSVELVAFGRVLSVDPNRIVVKRTVLSGHPFKVNRKSAVIRFMFFNREDVEWFKPIELRTKYGRRGHIRETLGTHGHMKCVFDKPIKSQDTVLMNLYKRVFPKWTYSEMYTPTNASSDHKERKKKESIVDLSRYLEKVICVKFAGGREVSGILKGYDPLVNLVLDNTTEHLRDPDDPYKLNGETRHLGLVVCRGTSVILVCPMDGMETIANPFVQHE</sequence>
<dbReference type="GO" id="GO:0005730">
    <property type="term" value="C:nucleolus"/>
    <property type="evidence" value="ECO:0007669"/>
    <property type="project" value="UniProtKB-SubCell"/>
</dbReference>
<dbReference type="Gene3D" id="2.30.30.100">
    <property type="match status" value="1"/>
</dbReference>
<dbReference type="GO" id="GO:0034511">
    <property type="term" value="F:U3 snoRNA binding"/>
    <property type="evidence" value="ECO:0007669"/>
    <property type="project" value="TreeGrafter"/>
</dbReference>
<dbReference type="InterPro" id="IPR012948">
    <property type="entry name" value="AARP2CN"/>
</dbReference>
<dbReference type="InterPro" id="IPR030387">
    <property type="entry name" value="G_Bms1/Tsr1_dom"/>
</dbReference>
<comment type="similarity">
    <text evidence="11">Belongs to the TRAFAC class translation factor GTPase superfamily. Bms1-like GTPase family. TSR1 subfamily.</text>
</comment>
<feature type="compositionally biased region" description="Acidic residues" evidence="15">
    <location>
        <begin position="393"/>
        <end position="403"/>
    </location>
</feature>
<dbReference type="FunFam" id="2.30.30.100:FF:000025">
    <property type="entry name" value="U6 snRNA-associated Sm-like protein LSm7"/>
    <property type="match status" value="1"/>
</dbReference>
<dbReference type="SUPFAM" id="SSF50182">
    <property type="entry name" value="Sm-like ribonucleoproteins"/>
    <property type="match status" value="1"/>
</dbReference>
<comment type="subunit">
    <text evidence="13">Component of the precatalytic spliceosome (spliceosome B complex). Component of the U4/U6-U5 tri-snRNP complex, a building block of the precatalytic spliceosome (spliceosome B complex). The U4/U6-U5 tri-snRNP complex is composed of the U4, U6 and U5 snRNAs and at least PRPF3, PRPF4, PRPF6, PRPF8, PRPF31, SNRNP200, TXNL4A, SNRNP40, SNRPB, SNRPD1, SNRPD2, SNRPD3, SNRPE, SNRPF, SNRPG, DDX23, CD2BP2, PPIH, SNU13, EFTUD2, SART1 and USP39, plus LSM2, LSM3, LSM4, LSM5, LSM6, LSM7 and LSM8. LSM2, LSM3, LSM4, LSM5, LSM6, LSM7 and LSM8 form a heptameric, ring-shaped subcomplex (the LSM2-8 complex) that is part of the U4/U6-U5 tri-snRNP complex and the precatalytic spliceosome. Interacts with TACC1.</text>
</comment>
<dbReference type="PROSITE" id="PS51714">
    <property type="entry name" value="G_BMS1"/>
    <property type="match status" value="1"/>
</dbReference>
<dbReference type="SMART" id="SM01362">
    <property type="entry name" value="DUF663"/>
    <property type="match status" value="1"/>
</dbReference>
<dbReference type="GO" id="GO:0030688">
    <property type="term" value="C:preribosome, small subunit precursor"/>
    <property type="evidence" value="ECO:0007669"/>
    <property type="project" value="TreeGrafter"/>
</dbReference>
<keyword evidence="7" id="KW-0508">mRNA splicing</keyword>
<evidence type="ECO:0000256" key="4">
    <source>
        <dbReference type="ARBA" id="ARBA00022728"/>
    </source>
</evidence>
<dbReference type="SMART" id="SM00651">
    <property type="entry name" value="Sm"/>
    <property type="match status" value="1"/>
</dbReference>
<evidence type="ECO:0000256" key="13">
    <source>
        <dbReference type="ARBA" id="ARBA00065431"/>
    </source>
</evidence>
<dbReference type="Proteomes" id="UP001367676">
    <property type="component" value="Unassembled WGS sequence"/>
</dbReference>
<dbReference type="InterPro" id="IPR039761">
    <property type="entry name" value="Bms1/Tsr1"/>
</dbReference>
<dbReference type="AlphaFoldDB" id="A0AAN9Y813"/>
<feature type="domain" description="Sm" evidence="17">
    <location>
        <begin position="780"/>
        <end position="860"/>
    </location>
</feature>
<evidence type="ECO:0000256" key="11">
    <source>
        <dbReference type="ARBA" id="ARBA00038288"/>
    </source>
</evidence>
<dbReference type="GO" id="GO:0000462">
    <property type="term" value="P:maturation of SSU-rRNA from tricistronic rRNA transcript (SSU-rRNA, 5.8S rRNA, LSU-rRNA)"/>
    <property type="evidence" value="ECO:0007669"/>
    <property type="project" value="TreeGrafter"/>
</dbReference>
<dbReference type="CDD" id="cd01729">
    <property type="entry name" value="LSm7"/>
    <property type="match status" value="1"/>
</dbReference>
<keyword evidence="2" id="KW-0690">Ribosome biogenesis</keyword>
<keyword evidence="4" id="KW-0747">Spliceosome</keyword>
<dbReference type="PANTHER" id="PTHR12858">
    <property type="entry name" value="RIBOSOME BIOGENESIS PROTEIN"/>
    <property type="match status" value="1"/>
</dbReference>
<dbReference type="InterPro" id="IPR001163">
    <property type="entry name" value="Sm_dom_euk/arc"/>
</dbReference>
<gene>
    <name evidence="18" type="ORF">V9T40_003497</name>
</gene>
<dbReference type="PROSITE" id="PS52002">
    <property type="entry name" value="SM"/>
    <property type="match status" value="1"/>
</dbReference>
<evidence type="ECO:0000256" key="2">
    <source>
        <dbReference type="ARBA" id="ARBA00022517"/>
    </source>
</evidence>
<accession>A0AAN9Y813</accession>
<evidence type="ECO:0000256" key="7">
    <source>
        <dbReference type="ARBA" id="ARBA00023187"/>
    </source>
</evidence>
<organism evidence="18 19">
    <name type="scientific">Parthenolecanium corni</name>
    <dbReference type="NCBI Taxonomy" id="536013"/>
    <lineage>
        <taxon>Eukaryota</taxon>
        <taxon>Metazoa</taxon>
        <taxon>Ecdysozoa</taxon>
        <taxon>Arthropoda</taxon>
        <taxon>Hexapoda</taxon>
        <taxon>Insecta</taxon>
        <taxon>Pterygota</taxon>
        <taxon>Neoptera</taxon>
        <taxon>Paraneoptera</taxon>
        <taxon>Hemiptera</taxon>
        <taxon>Sternorrhyncha</taxon>
        <taxon>Coccoidea</taxon>
        <taxon>Coccidae</taxon>
        <taxon>Parthenolecanium</taxon>
    </lineage>
</organism>
<evidence type="ECO:0000256" key="9">
    <source>
        <dbReference type="ARBA" id="ARBA00023274"/>
    </source>
</evidence>
<dbReference type="GO" id="GO:0000956">
    <property type="term" value="P:nuclear-transcribed mRNA catabolic process"/>
    <property type="evidence" value="ECO:0007669"/>
    <property type="project" value="InterPro"/>
</dbReference>
<feature type="region of interest" description="Disordered" evidence="15">
    <location>
        <begin position="393"/>
        <end position="419"/>
    </location>
</feature>
<dbReference type="Pfam" id="PF22298">
    <property type="entry name" value="Tsr1_G-like"/>
    <property type="match status" value="1"/>
</dbReference>
<keyword evidence="9" id="KW-0687">Ribonucleoprotein</keyword>
<keyword evidence="8" id="KW-0539">Nucleus</keyword>
<evidence type="ECO:0000259" key="17">
    <source>
        <dbReference type="PROSITE" id="PS52002"/>
    </source>
</evidence>
<evidence type="ECO:0000256" key="1">
    <source>
        <dbReference type="ARBA" id="ARBA00004604"/>
    </source>
</evidence>
<evidence type="ECO:0000256" key="12">
    <source>
        <dbReference type="ARBA" id="ARBA00040070"/>
    </source>
</evidence>
<feature type="compositionally biased region" description="Basic residues" evidence="15">
    <location>
        <begin position="23"/>
        <end position="34"/>
    </location>
</feature>
<dbReference type="Pfam" id="PF08142">
    <property type="entry name" value="AARP2CN"/>
    <property type="match status" value="1"/>
</dbReference>
<evidence type="ECO:0000259" key="16">
    <source>
        <dbReference type="PROSITE" id="PS51714"/>
    </source>
</evidence>
<keyword evidence="5" id="KW-0694">RNA-binding</keyword>
<keyword evidence="6" id="KW-0007">Acetylation</keyword>
<evidence type="ECO:0000256" key="8">
    <source>
        <dbReference type="ARBA" id="ARBA00023242"/>
    </source>
</evidence>
<dbReference type="SMART" id="SM00785">
    <property type="entry name" value="AARP2CN"/>
    <property type="match status" value="1"/>
</dbReference>
<dbReference type="InterPro" id="IPR017132">
    <property type="entry name" value="Lsm7"/>
</dbReference>
<evidence type="ECO:0000256" key="15">
    <source>
        <dbReference type="SAM" id="MobiDB-lite"/>
    </source>
</evidence>
<feature type="region of interest" description="Disordered" evidence="15">
    <location>
        <begin position="1"/>
        <end position="39"/>
    </location>
</feature>
<evidence type="ECO:0000256" key="14">
    <source>
        <dbReference type="ARBA" id="ARBA00067761"/>
    </source>
</evidence>
<evidence type="ECO:0000256" key="10">
    <source>
        <dbReference type="ARBA" id="ARBA00037087"/>
    </source>
</evidence>
<name>A0AAN9Y813_9HEMI</name>
<comment type="caution">
    <text evidence="18">The sequence shown here is derived from an EMBL/GenBank/DDBJ whole genome shotgun (WGS) entry which is preliminary data.</text>
</comment>
<evidence type="ECO:0000256" key="3">
    <source>
        <dbReference type="ARBA" id="ARBA00022664"/>
    </source>
</evidence>
<dbReference type="GO" id="GO:0005525">
    <property type="term" value="F:GTP binding"/>
    <property type="evidence" value="ECO:0007669"/>
    <property type="project" value="TreeGrafter"/>
</dbReference>
<evidence type="ECO:0000256" key="6">
    <source>
        <dbReference type="ARBA" id="ARBA00022990"/>
    </source>
</evidence>
<evidence type="ECO:0000313" key="18">
    <source>
        <dbReference type="EMBL" id="KAK7603498.1"/>
    </source>
</evidence>
<keyword evidence="19" id="KW-1185">Reference proteome</keyword>
<dbReference type="GO" id="GO:0000479">
    <property type="term" value="P:endonucleolytic cleavage of tricistronic rRNA transcript (SSU-rRNA, 5.8S rRNA, LSU-rRNA)"/>
    <property type="evidence" value="ECO:0007669"/>
    <property type="project" value="TreeGrafter"/>
</dbReference>
<dbReference type="GO" id="GO:0000398">
    <property type="term" value="P:mRNA splicing, via spliceosome"/>
    <property type="evidence" value="ECO:0007669"/>
    <property type="project" value="InterPro"/>
</dbReference>
<keyword evidence="3" id="KW-0507">mRNA processing</keyword>
<dbReference type="GO" id="GO:0003924">
    <property type="term" value="F:GTPase activity"/>
    <property type="evidence" value="ECO:0007669"/>
    <property type="project" value="TreeGrafter"/>
</dbReference>
<feature type="domain" description="Bms1-type G" evidence="16">
    <location>
        <begin position="87"/>
        <end position="246"/>
    </location>
</feature>
<protein>
    <recommendedName>
        <fullName evidence="12">Pre-rRNA-processing protein TSR1 homolog</fullName>
    </recommendedName>
    <alternativeName>
        <fullName evidence="14">U6 snRNA-associated Sm-like protein LSm7</fullName>
    </alternativeName>
</protein>
<comment type="subcellular location">
    <subcellularLocation>
        <location evidence="1">Nucleus</location>
        <location evidence="1">Nucleolus</location>
    </subcellularLocation>
</comment>
<evidence type="ECO:0000256" key="5">
    <source>
        <dbReference type="ARBA" id="ARBA00022884"/>
    </source>
</evidence>
<dbReference type="InterPro" id="IPR047575">
    <property type="entry name" value="Sm"/>
</dbReference>
<dbReference type="Pfam" id="PF01423">
    <property type="entry name" value="LSM"/>
    <property type="match status" value="1"/>
</dbReference>